<evidence type="ECO:0000256" key="3">
    <source>
        <dbReference type="PROSITE-ProRule" id="PRU00649"/>
    </source>
</evidence>
<dbReference type="OrthoDB" id="44867at2759"/>
<dbReference type="EMBL" id="JACXVP010000010">
    <property type="protein sequence ID" value="KAG5583670.1"/>
    <property type="molecule type" value="Genomic_DNA"/>
</dbReference>
<evidence type="ECO:0000259" key="5">
    <source>
        <dbReference type="PROSITE" id="PS51319"/>
    </source>
</evidence>
<dbReference type="GO" id="GO:0005634">
    <property type="term" value="C:nucleus"/>
    <property type="evidence" value="ECO:0007669"/>
    <property type="project" value="UniProtKB-SubCell"/>
</dbReference>
<accession>A0A9J5X8T5</accession>
<dbReference type="InterPro" id="IPR003617">
    <property type="entry name" value="TFIIS/CRSP70_N_sub"/>
</dbReference>
<evidence type="ECO:0000313" key="7">
    <source>
        <dbReference type="Proteomes" id="UP000824120"/>
    </source>
</evidence>
<name>A0A9J5X8T5_SOLCO</name>
<feature type="region of interest" description="Disordered" evidence="4">
    <location>
        <begin position="393"/>
        <end position="416"/>
    </location>
</feature>
<dbReference type="SUPFAM" id="SSF47676">
    <property type="entry name" value="Conserved domain common to transcription factors TFIIS, elongin A, CRSP70"/>
    <property type="match status" value="1"/>
</dbReference>
<proteinExistence type="predicted"/>
<organism evidence="6 7">
    <name type="scientific">Solanum commersonii</name>
    <name type="common">Commerson's wild potato</name>
    <name type="synonym">Commerson's nightshade</name>
    <dbReference type="NCBI Taxonomy" id="4109"/>
    <lineage>
        <taxon>Eukaryota</taxon>
        <taxon>Viridiplantae</taxon>
        <taxon>Streptophyta</taxon>
        <taxon>Embryophyta</taxon>
        <taxon>Tracheophyta</taxon>
        <taxon>Spermatophyta</taxon>
        <taxon>Magnoliopsida</taxon>
        <taxon>eudicotyledons</taxon>
        <taxon>Gunneridae</taxon>
        <taxon>Pentapetalae</taxon>
        <taxon>asterids</taxon>
        <taxon>lamiids</taxon>
        <taxon>Solanales</taxon>
        <taxon>Solanaceae</taxon>
        <taxon>Solanoideae</taxon>
        <taxon>Solaneae</taxon>
        <taxon>Solanum</taxon>
    </lineage>
</organism>
<evidence type="ECO:0000256" key="2">
    <source>
        <dbReference type="ARBA" id="ARBA00023242"/>
    </source>
</evidence>
<gene>
    <name evidence="6" type="ORF">H5410_054297</name>
</gene>
<dbReference type="PROSITE" id="PS51319">
    <property type="entry name" value="TFIIS_N"/>
    <property type="match status" value="1"/>
</dbReference>
<dbReference type="Gene3D" id="1.20.930.10">
    <property type="entry name" value="Conserved domain common to transcription factors TFIIS, elongin A, CRSP70"/>
    <property type="match status" value="1"/>
</dbReference>
<dbReference type="Pfam" id="PF08711">
    <property type="entry name" value="Med26"/>
    <property type="match status" value="1"/>
</dbReference>
<dbReference type="CDD" id="cd00183">
    <property type="entry name" value="TFIIS_I"/>
    <property type="match status" value="1"/>
</dbReference>
<dbReference type="Proteomes" id="UP000824120">
    <property type="component" value="Chromosome 10"/>
</dbReference>
<feature type="domain" description="TFIIS N-terminal" evidence="5">
    <location>
        <begin position="144"/>
        <end position="219"/>
    </location>
</feature>
<reference evidence="6 7" key="1">
    <citation type="submission" date="2020-09" db="EMBL/GenBank/DDBJ databases">
        <title>De no assembly of potato wild relative species, Solanum commersonii.</title>
        <authorList>
            <person name="Cho K."/>
        </authorList>
    </citation>
    <scope>NUCLEOTIDE SEQUENCE [LARGE SCALE GENOMIC DNA]</scope>
    <source>
        <strain evidence="6">LZ3.2</strain>
        <tissue evidence="6">Leaf</tissue>
    </source>
</reference>
<comment type="subcellular location">
    <subcellularLocation>
        <location evidence="1 3">Nucleus</location>
    </subcellularLocation>
</comment>
<dbReference type="AlphaFoldDB" id="A0A9J5X8T5"/>
<dbReference type="InterPro" id="IPR035441">
    <property type="entry name" value="TFIIS/LEDGF_dom_sf"/>
</dbReference>
<comment type="caution">
    <text evidence="6">The sequence shown here is derived from an EMBL/GenBank/DDBJ whole genome shotgun (WGS) entry which is preliminary data.</text>
</comment>
<evidence type="ECO:0000313" key="6">
    <source>
        <dbReference type="EMBL" id="KAG5583670.1"/>
    </source>
</evidence>
<dbReference type="SMART" id="SM00509">
    <property type="entry name" value="TFS2N"/>
    <property type="match status" value="1"/>
</dbReference>
<protein>
    <recommendedName>
        <fullName evidence="5">TFIIS N-terminal domain-containing protein</fullName>
    </recommendedName>
</protein>
<keyword evidence="7" id="KW-1185">Reference proteome</keyword>
<feature type="region of interest" description="Disordered" evidence="4">
    <location>
        <begin position="354"/>
        <end position="381"/>
    </location>
</feature>
<keyword evidence="2 3" id="KW-0539">Nucleus</keyword>
<dbReference type="PANTHER" id="PTHR46554:SF6">
    <property type="entry name" value="TFIIS N-TERMINAL DOMAIN-CONTAINING PROTEIN"/>
    <property type="match status" value="1"/>
</dbReference>
<sequence length="477" mass="55246">MKKMSGELRQWRAYFRSSNLDIFYIIESALRVAAIDHPKEFKLRRDGINELLFSIGGFDSDKAENVVDVEGDKGKRKCKNELVRELNDCDVEKRKIESNVEVEALSDEIEEESRVVNEALSIKQSYVEVEALSDEIEEESRVVNEALLIKKIIDNNQNESDLNIYKSLKRLQMMALSVEILQNTEIGKSVNTLRWHNSKNIRCLVRKMVKGWIEMLQEWMDARATLTERKSESTKAFVVDEEEGGLPAPPLDDIPFLFTQTTSIELSQVCLTSYLSSTKSFIFIFMIETDSFSSFPIYYIKCRSLMAWMMMEVSRNFCPCNYFKSSLFYSILHLIVDFLSDVIISAGQKDEQEKKHTSVLVKPNMPPGGNSGRGRTTKPTLEQKLNNDHEMKLKEKSDKRKIQTRPVSTQQNKLKCPDEDAEHLKLEATKRKLHECYQEVENAKRQRTVQVMKLKDIPMQGRGIRKPHNRPLVNRRQ</sequence>
<dbReference type="InterPro" id="IPR017923">
    <property type="entry name" value="TFIIS_N"/>
</dbReference>
<dbReference type="PANTHER" id="PTHR46554">
    <property type="entry name" value="MEDIATOR OF RNA POLYMERASE II TRANSCRIPTION SUBUNIT 26A-RELATED"/>
    <property type="match status" value="1"/>
</dbReference>
<evidence type="ECO:0000256" key="1">
    <source>
        <dbReference type="ARBA" id="ARBA00004123"/>
    </source>
</evidence>
<evidence type="ECO:0000256" key="4">
    <source>
        <dbReference type="SAM" id="MobiDB-lite"/>
    </source>
</evidence>